<dbReference type="RefSeq" id="WP_245820530.1">
    <property type="nucleotide sequence ID" value="NZ_FXZK01000005.1"/>
</dbReference>
<reference evidence="2 3" key="1">
    <citation type="submission" date="2017-05" db="EMBL/GenBank/DDBJ databases">
        <authorList>
            <person name="Song R."/>
            <person name="Chenine A.L."/>
            <person name="Ruprecht R.M."/>
        </authorList>
    </citation>
    <scope>NUCLEOTIDE SEQUENCE [LARGE SCALE GENOMIC DNA]</scope>
    <source>
        <strain evidence="2 3">CECT 8899</strain>
    </source>
</reference>
<dbReference type="AlphaFoldDB" id="A0A238LGL7"/>
<gene>
    <name evidence="2" type="ORF">LOM8899_02717</name>
</gene>
<dbReference type="InterPro" id="IPR009506">
    <property type="entry name" value="YjiS-like"/>
</dbReference>
<dbReference type="Pfam" id="PF06568">
    <property type="entry name" value="YjiS-like"/>
    <property type="match status" value="1"/>
</dbReference>
<protein>
    <recommendedName>
        <fullName evidence="1">YjiS-like domain-containing protein</fullName>
    </recommendedName>
</protein>
<accession>A0A238LGL7</accession>
<name>A0A238LGL7_9RHOB</name>
<evidence type="ECO:0000313" key="2">
    <source>
        <dbReference type="EMBL" id="SMY08564.1"/>
    </source>
</evidence>
<dbReference type="EMBL" id="FXZK01000005">
    <property type="protein sequence ID" value="SMY08564.1"/>
    <property type="molecule type" value="Genomic_DNA"/>
</dbReference>
<evidence type="ECO:0000259" key="1">
    <source>
        <dbReference type="Pfam" id="PF06568"/>
    </source>
</evidence>
<keyword evidence="3" id="KW-1185">Reference proteome</keyword>
<evidence type="ECO:0000313" key="3">
    <source>
        <dbReference type="Proteomes" id="UP000201613"/>
    </source>
</evidence>
<organism evidence="2 3">
    <name type="scientific">Flavimaricola marinus</name>
    <dbReference type="NCBI Taxonomy" id="1819565"/>
    <lineage>
        <taxon>Bacteria</taxon>
        <taxon>Pseudomonadati</taxon>
        <taxon>Pseudomonadota</taxon>
        <taxon>Alphaproteobacteria</taxon>
        <taxon>Rhodobacterales</taxon>
        <taxon>Paracoccaceae</taxon>
        <taxon>Flavimaricola</taxon>
    </lineage>
</organism>
<dbReference type="Proteomes" id="UP000201613">
    <property type="component" value="Unassembled WGS sequence"/>
</dbReference>
<proteinExistence type="predicted"/>
<sequence>MTISTNIRQGAGPRQQLSAASIQGPFAMIAHWHGVWVQRRQLGALSGAQLEDLGLTAAEAEQEASRPFWDAPRHWRQ</sequence>
<feature type="domain" description="YjiS-like" evidence="1">
    <location>
        <begin position="35"/>
        <end position="61"/>
    </location>
</feature>